<keyword evidence="3 5" id="KW-0032">Aminotransferase</keyword>
<dbReference type="Gene3D" id="3.90.1150.10">
    <property type="entry name" value="Aspartate Aminotransferase, domain 1"/>
    <property type="match status" value="1"/>
</dbReference>
<gene>
    <name evidence="5" type="ORF">NITMOv2_1610</name>
</gene>
<feature type="domain" description="Aminotransferase class I/classII large" evidence="4">
    <location>
        <begin position="34"/>
        <end position="356"/>
    </location>
</feature>
<comment type="similarity">
    <text evidence="3">Belongs to the class-I pyridoxal-phosphate-dependent aminotransferase family.</text>
</comment>
<dbReference type="GO" id="GO:0008483">
    <property type="term" value="F:transaminase activity"/>
    <property type="evidence" value="ECO:0007669"/>
    <property type="project" value="UniProtKB-KW"/>
</dbReference>
<name>A0A0K2GAZ4_NITMO</name>
<keyword evidence="3 5" id="KW-0808">Transferase</keyword>
<accession>A0A0K2GAZ4</accession>
<dbReference type="InterPro" id="IPR004839">
    <property type="entry name" value="Aminotransferase_I/II_large"/>
</dbReference>
<dbReference type="PANTHER" id="PTHR42885:SF1">
    <property type="entry name" value="THREONINE-PHOSPHATE DECARBOXYLASE"/>
    <property type="match status" value="1"/>
</dbReference>
<dbReference type="Proteomes" id="UP000069205">
    <property type="component" value="Chromosome"/>
</dbReference>
<keyword evidence="2" id="KW-0663">Pyridoxal phosphate</keyword>
<evidence type="ECO:0000256" key="1">
    <source>
        <dbReference type="ARBA" id="ARBA00001933"/>
    </source>
</evidence>
<organism evidence="5 6">
    <name type="scientific">Nitrospira moscoviensis</name>
    <dbReference type="NCBI Taxonomy" id="42253"/>
    <lineage>
        <taxon>Bacteria</taxon>
        <taxon>Pseudomonadati</taxon>
        <taxon>Nitrospirota</taxon>
        <taxon>Nitrospiria</taxon>
        <taxon>Nitrospirales</taxon>
        <taxon>Nitrospiraceae</taxon>
        <taxon>Nitrospira</taxon>
    </lineage>
</organism>
<dbReference type="STRING" id="42253.NITMOv2_1610"/>
<dbReference type="InterPro" id="IPR004838">
    <property type="entry name" value="NHTrfase_class1_PyrdxlP-BS"/>
</dbReference>
<evidence type="ECO:0000259" key="4">
    <source>
        <dbReference type="Pfam" id="PF00155"/>
    </source>
</evidence>
<dbReference type="PATRIC" id="fig|42253.5.peg.1582"/>
<dbReference type="Pfam" id="PF00155">
    <property type="entry name" value="Aminotran_1_2"/>
    <property type="match status" value="1"/>
</dbReference>
<dbReference type="OrthoDB" id="9813612at2"/>
<comment type="cofactor">
    <cofactor evidence="1 3">
        <name>pyridoxal 5'-phosphate</name>
        <dbReference type="ChEBI" id="CHEBI:597326"/>
    </cofactor>
</comment>
<dbReference type="EMBL" id="CP011801">
    <property type="protein sequence ID" value="ALA58034.1"/>
    <property type="molecule type" value="Genomic_DNA"/>
</dbReference>
<proteinExistence type="inferred from homology"/>
<evidence type="ECO:0000313" key="6">
    <source>
        <dbReference type="Proteomes" id="UP000069205"/>
    </source>
</evidence>
<dbReference type="AlphaFoldDB" id="A0A0K2GAZ4"/>
<protein>
    <recommendedName>
        <fullName evidence="3">Aminotransferase</fullName>
        <ecNumber evidence="3">2.6.1.-</ecNumber>
    </recommendedName>
</protein>
<dbReference type="PROSITE" id="PS00105">
    <property type="entry name" value="AA_TRANSFER_CLASS_1"/>
    <property type="match status" value="1"/>
</dbReference>
<dbReference type="SUPFAM" id="SSF53383">
    <property type="entry name" value="PLP-dependent transferases"/>
    <property type="match status" value="1"/>
</dbReference>
<dbReference type="PANTHER" id="PTHR42885">
    <property type="entry name" value="HISTIDINOL-PHOSPHATE AMINOTRANSFERASE-RELATED"/>
    <property type="match status" value="1"/>
</dbReference>
<dbReference type="CDD" id="cd00609">
    <property type="entry name" value="AAT_like"/>
    <property type="match status" value="1"/>
</dbReference>
<keyword evidence="6" id="KW-1185">Reference proteome</keyword>
<evidence type="ECO:0000256" key="2">
    <source>
        <dbReference type="ARBA" id="ARBA00022898"/>
    </source>
</evidence>
<dbReference type="GO" id="GO:0030170">
    <property type="term" value="F:pyridoxal phosphate binding"/>
    <property type="evidence" value="ECO:0007669"/>
    <property type="project" value="InterPro"/>
</dbReference>
<dbReference type="InterPro" id="IPR015422">
    <property type="entry name" value="PyrdxlP-dep_Trfase_small"/>
</dbReference>
<dbReference type="RefSeq" id="WP_053379255.1">
    <property type="nucleotide sequence ID" value="NZ_CP011801.1"/>
</dbReference>
<dbReference type="EC" id="2.6.1.-" evidence="3"/>
<reference evidence="5 6" key="1">
    <citation type="journal article" date="2015" name="Proc. Natl. Acad. Sci. U.S.A.">
        <title>Expanded metabolic versatility of ubiquitous nitrite-oxidizing bacteria from the genus Nitrospira.</title>
        <authorList>
            <person name="Koch H."/>
            <person name="Lucker S."/>
            <person name="Albertsen M."/>
            <person name="Kitzinger K."/>
            <person name="Herbold C."/>
            <person name="Spieck E."/>
            <person name="Nielsen P.H."/>
            <person name="Wagner M."/>
            <person name="Daims H."/>
        </authorList>
    </citation>
    <scope>NUCLEOTIDE SEQUENCE [LARGE SCALE GENOMIC DNA]</scope>
    <source>
        <strain evidence="5 6">NSP M-1</strain>
    </source>
</reference>
<sequence length="363" mass="38938">MPILGNLGALRIDRRDHGGLLQAELCTLGITPADILDFSVSCNPYGPCREVVEAVRSAPIDQYPDPTASEARGAIASSLSVDPGQVALGNGASELLWTLAHIFVRPGTGVVIVEPTFSEFRTAAERAGGRIHEWRATSSDEFAIDLQAVERRVREDEAAVLYLCAPNTPTGISIPVHDVARLAEANPAVVIVLDQSFLSLSERFADVRAKLPENVICIRSMTKEHAIPGIRVGYLVAASNIVGHVEACRAAWTTSSLTQAAAIAGCRATDFVDRSRATLLADCSVLAESLCRVGLEPVPSTTGFLIVRTGGASSLRNRLLATHHILVRDCRSFGLPDYIRLAARPEAECERLIGALRQELGRC</sequence>
<evidence type="ECO:0000256" key="3">
    <source>
        <dbReference type="RuleBase" id="RU000481"/>
    </source>
</evidence>
<dbReference type="KEGG" id="nmv:NITMOv2_1610"/>
<dbReference type="InterPro" id="IPR015421">
    <property type="entry name" value="PyrdxlP-dep_Trfase_major"/>
</dbReference>
<dbReference type="Gene3D" id="3.40.640.10">
    <property type="entry name" value="Type I PLP-dependent aspartate aminotransferase-like (Major domain)"/>
    <property type="match status" value="1"/>
</dbReference>
<dbReference type="InterPro" id="IPR015424">
    <property type="entry name" value="PyrdxlP-dep_Trfase"/>
</dbReference>
<evidence type="ECO:0000313" key="5">
    <source>
        <dbReference type="EMBL" id="ALA58034.1"/>
    </source>
</evidence>